<dbReference type="EMBL" id="CP014227">
    <property type="protein sequence ID" value="AMD85988.1"/>
    <property type="molecule type" value="Genomic_DNA"/>
</dbReference>
<reference evidence="3 5" key="1">
    <citation type="submission" date="2016-02" db="EMBL/GenBank/DDBJ databases">
        <authorList>
            <person name="Holder M.E."/>
            <person name="Ajami N.J."/>
            <person name="Petrosino J.F."/>
        </authorList>
    </citation>
    <scope>NUCLEOTIDE SEQUENCE [LARGE SCALE GENOMIC DNA]</scope>
    <source>
        <strain evidence="3 5">CCUG 32990</strain>
    </source>
</reference>
<evidence type="ECO:0000313" key="3">
    <source>
        <dbReference type="EMBL" id="AMD85988.1"/>
    </source>
</evidence>
<gene>
    <name evidence="3" type="ORF">AXF12_10990</name>
    <name evidence="4" type="ORF">SAMEA44541418_01950</name>
</gene>
<dbReference type="Pfam" id="PF16169">
    <property type="entry name" value="DUF4872"/>
    <property type="match status" value="1"/>
</dbReference>
<evidence type="ECO:0000259" key="2">
    <source>
        <dbReference type="Pfam" id="PF16169"/>
    </source>
</evidence>
<sequence length="334" mass="37646">MEVDFQHIQSAHCENGVASNLLRFNGLQLSEPMIFGIGSGLLFFYFPWIKVNQAPAISYRTMPGRIFSKVAKRLGFGVKREKFSSPAKAQEALDANLRRGIPTGLQVGVYHLTYFPDEYRFHFNAHNLVVYGKEGDDYLISDPVMPTVTRLTAAELEKVRFAKGALPPKGHLYYPTAIPRDFDLKEAIIKGIKETCSTMLAPVPIVGVRAIKRLSKAIVRWRDKKGVKVTNHYLAQLIRMQEEIGTGGGGFRFIYGAFLQEASEVLGCKALRRLSEEITDIGDAWRDFAVAIARVYKNRSDDADAYNSLSKQLYNIAIREEAFFKKLRAEVRSL</sequence>
<feature type="domain" description="Butirosin biosynthesis protein H N-terminal" evidence="1">
    <location>
        <begin position="12"/>
        <end position="143"/>
    </location>
</feature>
<reference evidence="4 6" key="2">
    <citation type="submission" date="2017-06" db="EMBL/GenBank/DDBJ databases">
        <authorList>
            <consortium name="Pathogen Informatics"/>
        </authorList>
    </citation>
    <scope>NUCLEOTIDE SEQUENCE [LARGE SCALE GENOMIC DNA]</scope>
    <source>
        <strain evidence="4 6">NCTC12947</strain>
    </source>
</reference>
<proteinExistence type="predicted"/>
<dbReference type="Proteomes" id="UP000065822">
    <property type="component" value="Chromosome"/>
</dbReference>
<keyword evidence="5" id="KW-1185">Reference proteome</keyword>
<protein>
    <submittedName>
        <fullName evidence="3">Peptidase</fullName>
    </submittedName>
</protein>
<dbReference type="RefSeq" id="WP_066431160.1">
    <property type="nucleotide sequence ID" value="NZ_CP014227.1"/>
</dbReference>
<dbReference type="InterPro" id="IPR032369">
    <property type="entry name" value="DUF4872"/>
</dbReference>
<feature type="domain" description="DUF4872" evidence="2">
    <location>
        <begin position="155"/>
        <end position="327"/>
    </location>
</feature>
<dbReference type="Pfam" id="PF14399">
    <property type="entry name" value="BtrH_N"/>
    <property type="match status" value="1"/>
</dbReference>
<dbReference type="Proteomes" id="UP000215539">
    <property type="component" value="Chromosome 1"/>
</dbReference>
<accession>A0AAX2H0A0</accession>
<dbReference type="KEGG" id="chg:AXF12_10990"/>
<evidence type="ECO:0000313" key="5">
    <source>
        <dbReference type="Proteomes" id="UP000065822"/>
    </source>
</evidence>
<evidence type="ECO:0000259" key="1">
    <source>
        <dbReference type="Pfam" id="PF14399"/>
    </source>
</evidence>
<dbReference type="AlphaFoldDB" id="A0AAX2H0A0"/>
<evidence type="ECO:0000313" key="4">
    <source>
        <dbReference type="EMBL" id="SNV14922.1"/>
    </source>
</evidence>
<dbReference type="InterPro" id="IPR026935">
    <property type="entry name" value="BtrH_N"/>
</dbReference>
<organism evidence="4 6">
    <name type="scientific">Capnocytophaga haemolytica</name>
    <dbReference type="NCBI Taxonomy" id="45243"/>
    <lineage>
        <taxon>Bacteria</taxon>
        <taxon>Pseudomonadati</taxon>
        <taxon>Bacteroidota</taxon>
        <taxon>Flavobacteriia</taxon>
        <taxon>Flavobacteriales</taxon>
        <taxon>Flavobacteriaceae</taxon>
        <taxon>Capnocytophaga</taxon>
    </lineage>
</organism>
<evidence type="ECO:0000313" key="6">
    <source>
        <dbReference type="Proteomes" id="UP000215539"/>
    </source>
</evidence>
<dbReference type="EMBL" id="LT906449">
    <property type="protein sequence ID" value="SNV14922.1"/>
    <property type="molecule type" value="Genomic_DNA"/>
</dbReference>
<name>A0AAX2H0A0_9FLAO</name>